<dbReference type="GeneID" id="94833038"/>
<dbReference type="Proteomes" id="UP000179807">
    <property type="component" value="Unassembled WGS sequence"/>
</dbReference>
<keyword evidence="2" id="KW-1185">Reference proteome</keyword>
<dbReference type="EMBL" id="MLAK01000393">
    <property type="protein sequence ID" value="OHT14313.1"/>
    <property type="molecule type" value="Genomic_DNA"/>
</dbReference>
<evidence type="ECO:0000313" key="1">
    <source>
        <dbReference type="EMBL" id="OHT14313.1"/>
    </source>
</evidence>
<accession>A0A1J4KSP6</accession>
<comment type="caution">
    <text evidence="1">The sequence shown here is derived from an EMBL/GenBank/DDBJ whole genome shotgun (WGS) entry which is preliminary data.</text>
</comment>
<evidence type="ECO:0000313" key="2">
    <source>
        <dbReference type="Proteomes" id="UP000179807"/>
    </source>
</evidence>
<reference evidence="1" key="1">
    <citation type="submission" date="2016-10" db="EMBL/GenBank/DDBJ databases">
        <authorList>
            <person name="Benchimol M."/>
            <person name="Almeida L.G."/>
            <person name="Vasconcelos A.T."/>
            <person name="Perreira-Neves A."/>
            <person name="Rosa I.A."/>
            <person name="Tasca T."/>
            <person name="Bogo M.R."/>
            <person name="de Souza W."/>
        </authorList>
    </citation>
    <scope>NUCLEOTIDE SEQUENCE [LARGE SCALE GENOMIC DNA]</scope>
    <source>
        <strain evidence="1">K</strain>
    </source>
</reference>
<protein>
    <recommendedName>
        <fullName evidence="3">Condensation domain-containing protein</fullName>
    </recommendedName>
</protein>
<gene>
    <name evidence="1" type="ORF">TRFO_15358</name>
</gene>
<evidence type="ECO:0008006" key="3">
    <source>
        <dbReference type="Google" id="ProtNLM"/>
    </source>
</evidence>
<dbReference type="AlphaFoldDB" id="A0A1J4KSP6"/>
<sequence length="427" mass="48731">MTCDMICFLFTSLMSIKYRPASHFELGQLTSNVNTQLCIELTDSRYVSEYIEKIQNLMIGLHLSFDGDNLIPHKDTLDIVKLPQVENVQDACEWFAPKMVPYSERIGLIAANDRFIVLNTNHIVGDGGTFVKLIKDIQNPSLHNLILNGQYTRPIFPIPVEDEFSEQIQNLDLNFHKLNNLAPLTQSFSKLEKNDPTKWAKSIFFRTNVNKFKCWDSNLKKCHKMTDYLWTSLLLSMNAFNGKLGPIGCSTCVDLRDISKNGKNCDAHTNIYSVIIARAPVSRGMTIGELGNYIRSDFMNRKLHHEPLFILHHGGEILHYDDNRPGSYADLSQLAPFEIKDPIKDVWASVHVKDGPLSFLSLLGQAVVNNETNLNVFGGRLQYRESKFVEKDAIKIMKSIDYFLQNVELDRFVGDVFDELKNFQNSL</sequence>
<dbReference type="OrthoDB" id="10531330at2759"/>
<name>A0A1J4KSP6_9EUKA</name>
<proteinExistence type="predicted"/>
<organism evidence="1 2">
    <name type="scientific">Tritrichomonas foetus</name>
    <dbReference type="NCBI Taxonomy" id="1144522"/>
    <lineage>
        <taxon>Eukaryota</taxon>
        <taxon>Metamonada</taxon>
        <taxon>Parabasalia</taxon>
        <taxon>Tritrichomonadida</taxon>
        <taxon>Tritrichomonadidae</taxon>
        <taxon>Tritrichomonas</taxon>
    </lineage>
</organism>
<dbReference type="RefSeq" id="XP_068367449.1">
    <property type="nucleotide sequence ID" value="XM_068498334.1"/>
</dbReference>
<dbReference type="VEuPathDB" id="TrichDB:TRFO_15358"/>